<gene>
    <name evidence="2" type="ORF">H9652_13660</name>
</gene>
<organism evidence="2 3">
    <name type="scientific">Oerskovia rustica</name>
    <dbReference type="NCBI Taxonomy" id="2762237"/>
    <lineage>
        <taxon>Bacteria</taxon>
        <taxon>Bacillati</taxon>
        <taxon>Actinomycetota</taxon>
        <taxon>Actinomycetes</taxon>
        <taxon>Micrococcales</taxon>
        <taxon>Cellulomonadaceae</taxon>
        <taxon>Oerskovia</taxon>
    </lineage>
</organism>
<dbReference type="SUPFAM" id="SSF53300">
    <property type="entry name" value="vWA-like"/>
    <property type="match status" value="1"/>
</dbReference>
<dbReference type="EMBL" id="JACSQQ010000023">
    <property type="protein sequence ID" value="MBD7951445.1"/>
    <property type="molecule type" value="Genomic_DNA"/>
</dbReference>
<evidence type="ECO:0000313" key="2">
    <source>
        <dbReference type="EMBL" id="MBD7951445.1"/>
    </source>
</evidence>
<protein>
    <submittedName>
        <fullName evidence="2">DUF58 domain-containing protein</fullName>
    </submittedName>
</protein>
<dbReference type="PANTHER" id="PTHR33608:SF6">
    <property type="entry name" value="BLL2464 PROTEIN"/>
    <property type="match status" value="1"/>
</dbReference>
<feature type="domain" description="VWFA" evidence="1">
    <location>
        <begin position="77"/>
        <end position="251"/>
    </location>
</feature>
<dbReference type="Proteomes" id="UP000641803">
    <property type="component" value="Unassembled WGS sequence"/>
</dbReference>
<keyword evidence="3" id="KW-1185">Reference proteome</keyword>
<reference evidence="2 3" key="1">
    <citation type="submission" date="2020-08" db="EMBL/GenBank/DDBJ databases">
        <title>A Genomic Blueprint of the Chicken Gut Microbiome.</title>
        <authorList>
            <person name="Gilroy R."/>
            <person name="Ravi A."/>
            <person name="Getino M."/>
            <person name="Pursley I."/>
            <person name="Horton D.L."/>
            <person name="Alikhan N.-F."/>
            <person name="Baker D."/>
            <person name="Gharbi K."/>
            <person name="Hall N."/>
            <person name="Watson M."/>
            <person name="Adriaenssens E.M."/>
            <person name="Foster-Nyarko E."/>
            <person name="Jarju S."/>
            <person name="Secka A."/>
            <person name="Antonio M."/>
            <person name="Oren A."/>
            <person name="Chaudhuri R."/>
            <person name="La Ragione R.M."/>
            <person name="Hildebrand F."/>
            <person name="Pallen M.J."/>
        </authorList>
    </citation>
    <scope>NUCLEOTIDE SEQUENCE [LARGE SCALE GENOMIC DNA]</scope>
    <source>
        <strain evidence="2 3">Sa4CUA1</strain>
    </source>
</reference>
<dbReference type="CDD" id="cd00198">
    <property type="entry name" value="vWFA"/>
    <property type="match status" value="1"/>
</dbReference>
<dbReference type="SMART" id="SM00327">
    <property type="entry name" value="VWA"/>
    <property type="match status" value="1"/>
</dbReference>
<dbReference type="Gene3D" id="3.40.50.410">
    <property type="entry name" value="von Willebrand factor, type A domain"/>
    <property type="match status" value="1"/>
</dbReference>
<evidence type="ECO:0000313" key="3">
    <source>
        <dbReference type="Proteomes" id="UP000641803"/>
    </source>
</evidence>
<dbReference type="InterPro" id="IPR002881">
    <property type="entry name" value="DUF58"/>
</dbReference>
<sequence>MTDVSRLAQVRARLELPLARRASGLLEGRHRSILKGHGQDFDDLHLYAPGEDVGDIDWKSSARAGIPVVRRFVRESNVNLVLVVDTGRNMGATAASGEPKADVVSFCCALVAYLARDRGDRVALVAADAERVVQLPPRASTRDLEVLLRTVEGQLGVDAPASDLNRALDRALSAFRRRSLMVVVTDEARPGPEHEPLLRRLRVRHEVMVVAVADLSPVASGLVPAGADRATAAAPTGGTSRRTTQVVDVDGTLDLPPFLRGRADVAAGAAQAARARRESVVALLRSLETEAVSVTGTHDVVPRFVELLGRAKRARR</sequence>
<dbReference type="PANTHER" id="PTHR33608">
    <property type="entry name" value="BLL2464 PROTEIN"/>
    <property type="match status" value="1"/>
</dbReference>
<name>A0ABR8RUI2_9CELL</name>
<evidence type="ECO:0000259" key="1">
    <source>
        <dbReference type="SMART" id="SM00327"/>
    </source>
</evidence>
<accession>A0ABR8RUI2</accession>
<dbReference type="RefSeq" id="WP_191796729.1">
    <property type="nucleotide sequence ID" value="NZ_JACSQQ010000023.1"/>
</dbReference>
<proteinExistence type="predicted"/>
<dbReference type="InterPro" id="IPR002035">
    <property type="entry name" value="VWF_A"/>
</dbReference>
<dbReference type="Pfam" id="PF01882">
    <property type="entry name" value="DUF58"/>
    <property type="match status" value="1"/>
</dbReference>
<comment type="caution">
    <text evidence="2">The sequence shown here is derived from an EMBL/GenBank/DDBJ whole genome shotgun (WGS) entry which is preliminary data.</text>
</comment>
<dbReference type="InterPro" id="IPR036465">
    <property type="entry name" value="vWFA_dom_sf"/>
</dbReference>